<evidence type="ECO:0000313" key="1">
    <source>
        <dbReference type="EMBL" id="MDR9878484.1"/>
    </source>
</evidence>
<proteinExistence type="predicted"/>
<gene>
    <name evidence="1" type="ORF">RJC98_25150</name>
</gene>
<comment type="caution">
    <text evidence="1">The sequence shown here is derived from an EMBL/GenBank/DDBJ whole genome shotgun (WGS) entry which is preliminary data.</text>
</comment>
<dbReference type="EMBL" id="JAVLRO010000011">
    <property type="protein sequence ID" value="MDR9878484.1"/>
    <property type="molecule type" value="Genomic_DNA"/>
</dbReference>
<sequence>MIKLNLGMEPADLETERRARLPLAIDAFNSHGDNHKEFKDLLDDGYQVARATLYERQHGKCAFCESNEVTAFRPVEHFRPKKGAQDKVNGRWVTVSTHYWWLTWTWDNLYFSCQSCNMSGSKGSKFPITLGTTRTIAPTRPIAGSVDPFHYILTDEEPLLLDPRIDSPLDHLEWTPVNRFQNKSQWRWTVEGRDPRGAMTVEVLRLKAKEDLVNRHLVAVRLLWYQINNHILSGRRVDAINCWEDLVSNYIDNPLQPFRNAAWWAANSLMPKTDRVLHGLREPTIPSV</sequence>
<evidence type="ECO:0000313" key="2">
    <source>
        <dbReference type="Proteomes" id="UP001244872"/>
    </source>
</evidence>
<reference evidence="1" key="1">
    <citation type="submission" date="2023-07" db="EMBL/GenBank/DDBJ databases">
        <title>Bioagumentation of soil contaminated with hydrocarbons using Pseudomonas poae 7b strain.</title>
        <authorList>
            <person name="Kumor A."/>
        </authorList>
    </citation>
    <scope>NUCLEOTIDE SEQUENCE</scope>
    <source>
        <strain evidence="1">7b</strain>
    </source>
</reference>
<accession>A0ACC6LJK0</accession>
<protein>
    <submittedName>
        <fullName evidence="1">Uncharacterized protein</fullName>
    </submittedName>
</protein>
<name>A0ACC6LJK0_9PSED</name>
<keyword evidence="2" id="KW-1185">Reference proteome</keyword>
<dbReference type="Proteomes" id="UP001244872">
    <property type="component" value="Unassembled WGS sequence"/>
</dbReference>
<organism evidence="1 2">
    <name type="scientific">Pseudomonas allii</name>
    <dbReference type="NCBI Taxonomy" id="2740531"/>
    <lineage>
        <taxon>Bacteria</taxon>
        <taxon>Pseudomonadati</taxon>
        <taxon>Pseudomonadota</taxon>
        <taxon>Gammaproteobacteria</taxon>
        <taxon>Pseudomonadales</taxon>
        <taxon>Pseudomonadaceae</taxon>
        <taxon>Pseudomonas</taxon>
    </lineage>
</organism>